<keyword evidence="3" id="KW-0964">Secreted</keyword>
<dbReference type="Pfam" id="PF00151">
    <property type="entry name" value="Lipase"/>
    <property type="match status" value="1"/>
</dbReference>
<dbReference type="InterPro" id="IPR000734">
    <property type="entry name" value="TAG_lipase"/>
</dbReference>
<dbReference type="InterPro" id="IPR029058">
    <property type="entry name" value="AB_hydrolase_fold"/>
</dbReference>
<dbReference type="PRINTS" id="PR00821">
    <property type="entry name" value="TAGLIPASE"/>
</dbReference>
<evidence type="ECO:0000256" key="5">
    <source>
        <dbReference type="SAM" id="SignalP"/>
    </source>
</evidence>
<proteinExistence type="inferred from homology"/>
<feature type="domain" description="Lipase" evidence="6">
    <location>
        <begin position="52"/>
        <end position="273"/>
    </location>
</feature>
<sequence length="306" mass="33339">MLLKLLLVFCAFVGCLTQSEYFEDNLGGSGSFNEYIAYTRASENGRVGIPFNTTLESIEAVNFNSNLTTTFIVHGHQGSATTSLNPTVKDAILTVEEANVIIVDWSQYSLQSYENAVKAVPSVGTYLADMIQALLTANVTTLEQVHLVGFDLGAHVVGYAGRTLNGEVARITGLDPVRRSWGENTPRLNIEDAKYVEVIHTDTGGVFPNGIGTPLGHADFYPNGGGSQPGCLLHRPCCHNRAWEYFAASITHGHLQGNQCSSLLQMNLNRCRGFLHPMGNNGLSKLGSGIYRLNTKGTYPYLLTWF</sequence>
<evidence type="ECO:0000259" key="6">
    <source>
        <dbReference type="Pfam" id="PF00151"/>
    </source>
</evidence>
<protein>
    <recommendedName>
        <fullName evidence="6">Lipase domain-containing protein</fullName>
    </recommendedName>
</protein>
<keyword evidence="5" id="KW-0732">Signal</keyword>
<dbReference type="EMBL" id="CALOZG010000008">
    <property type="protein sequence ID" value="CAH4029326.1"/>
    <property type="molecule type" value="Genomic_DNA"/>
</dbReference>
<comment type="caution">
    <text evidence="7">The sequence shown here is derived from an EMBL/GenBank/DDBJ whole genome shotgun (WGS) entry which is preliminary data.</text>
</comment>
<evidence type="ECO:0000256" key="4">
    <source>
        <dbReference type="RuleBase" id="RU004262"/>
    </source>
</evidence>
<dbReference type="SUPFAM" id="SSF53474">
    <property type="entry name" value="alpha/beta-Hydrolases"/>
    <property type="match status" value="1"/>
</dbReference>
<name>A0A9P0TCY8_PIEBR</name>
<evidence type="ECO:0000256" key="1">
    <source>
        <dbReference type="ARBA" id="ARBA00004613"/>
    </source>
</evidence>
<comment type="similarity">
    <text evidence="2 4">Belongs to the AB hydrolase superfamily. Lipase family.</text>
</comment>
<dbReference type="PROSITE" id="PS51257">
    <property type="entry name" value="PROKAR_LIPOPROTEIN"/>
    <property type="match status" value="1"/>
</dbReference>
<evidence type="ECO:0000256" key="2">
    <source>
        <dbReference type="ARBA" id="ARBA00010701"/>
    </source>
</evidence>
<dbReference type="Proteomes" id="UP001152562">
    <property type="component" value="Unassembled WGS sequence"/>
</dbReference>
<dbReference type="GO" id="GO:0016042">
    <property type="term" value="P:lipid catabolic process"/>
    <property type="evidence" value="ECO:0007669"/>
    <property type="project" value="TreeGrafter"/>
</dbReference>
<dbReference type="GO" id="GO:0016298">
    <property type="term" value="F:lipase activity"/>
    <property type="evidence" value="ECO:0007669"/>
    <property type="project" value="InterPro"/>
</dbReference>
<dbReference type="OrthoDB" id="199913at2759"/>
<gene>
    <name evidence="7" type="ORF">PIBRA_LOCUS6085</name>
</gene>
<dbReference type="Gene3D" id="3.40.50.1820">
    <property type="entry name" value="alpha/beta hydrolase"/>
    <property type="match status" value="1"/>
</dbReference>
<comment type="subcellular location">
    <subcellularLocation>
        <location evidence="1">Secreted</location>
    </subcellularLocation>
</comment>
<dbReference type="GO" id="GO:0005615">
    <property type="term" value="C:extracellular space"/>
    <property type="evidence" value="ECO:0007669"/>
    <property type="project" value="TreeGrafter"/>
</dbReference>
<dbReference type="InterPro" id="IPR013818">
    <property type="entry name" value="Lipase"/>
</dbReference>
<evidence type="ECO:0000313" key="8">
    <source>
        <dbReference type="Proteomes" id="UP001152562"/>
    </source>
</evidence>
<feature type="chain" id="PRO_5040203431" description="Lipase domain-containing protein" evidence="5">
    <location>
        <begin position="18"/>
        <end position="306"/>
    </location>
</feature>
<feature type="signal peptide" evidence="5">
    <location>
        <begin position="1"/>
        <end position="17"/>
    </location>
</feature>
<reference evidence="7" key="1">
    <citation type="submission" date="2022-05" db="EMBL/GenBank/DDBJ databases">
        <authorList>
            <person name="Okamura Y."/>
        </authorList>
    </citation>
    <scope>NUCLEOTIDE SEQUENCE</scope>
</reference>
<dbReference type="AlphaFoldDB" id="A0A9P0TCY8"/>
<dbReference type="PANTHER" id="PTHR11610">
    <property type="entry name" value="LIPASE"/>
    <property type="match status" value="1"/>
</dbReference>
<accession>A0A9P0TCY8</accession>
<evidence type="ECO:0000313" key="7">
    <source>
        <dbReference type="EMBL" id="CAH4029326.1"/>
    </source>
</evidence>
<evidence type="ECO:0000256" key="3">
    <source>
        <dbReference type="ARBA" id="ARBA00022525"/>
    </source>
</evidence>
<keyword evidence="8" id="KW-1185">Reference proteome</keyword>
<organism evidence="7 8">
    <name type="scientific">Pieris brassicae</name>
    <name type="common">White butterfly</name>
    <name type="synonym">Large white butterfly</name>
    <dbReference type="NCBI Taxonomy" id="7116"/>
    <lineage>
        <taxon>Eukaryota</taxon>
        <taxon>Metazoa</taxon>
        <taxon>Ecdysozoa</taxon>
        <taxon>Arthropoda</taxon>
        <taxon>Hexapoda</taxon>
        <taxon>Insecta</taxon>
        <taxon>Pterygota</taxon>
        <taxon>Neoptera</taxon>
        <taxon>Endopterygota</taxon>
        <taxon>Lepidoptera</taxon>
        <taxon>Glossata</taxon>
        <taxon>Ditrysia</taxon>
        <taxon>Papilionoidea</taxon>
        <taxon>Pieridae</taxon>
        <taxon>Pierinae</taxon>
        <taxon>Pieris</taxon>
    </lineage>
</organism>